<dbReference type="Proteomes" id="UP000294937">
    <property type="component" value="Unassembled WGS sequence"/>
</dbReference>
<keyword evidence="1" id="KW-0547">Nucleotide-binding</keyword>
<dbReference type="InterPro" id="IPR006935">
    <property type="entry name" value="Helicase/UvrB_N"/>
</dbReference>
<dbReference type="InterPro" id="IPR014001">
    <property type="entry name" value="Helicase_ATP-bd"/>
</dbReference>
<organism evidence="6 7">
    <name type="scientific">Hazenella coriacea</name>
    <dbReference type="NCBI Taxonomy" id="1179467"/>
    <lineage>
        <taxon>Bacteria</taxon>
        <taxon>Bacillati</taxon>
        <taxon>Bacillota</taxon>
        <taxon>Bacilli</taxon>
        <taxon>Bacillales</taxon>
        <taxon>Thermoactinomycetaceae</taxon>
        <taxon>Hazenella</taxon>
    </lineage>
</organism>
<proteinExistence type="predicted"/>
<dbReference type="GO" id="GO:0006270">
    <property type="term" value="P:DNA replication initiation"/>
    <property type="evidence" value="ECO:0007669"/>
    <property type="project" value="TreeGrafter"/>
</dbReference>
<dbReference type="GO" id="GO:0006310">
    <property type="term" value="P:DNA recombination"/>
    <property type="evidence" value="ECO:0007669"/>
    <property type="project" value="TreeGrafter"/>
</dbReference>
<evidence type="ECO:0000313" key="7">
    <source>
        <dbReference type="Proteomes" id="UP000294937"/>
    </source>
</evidence>
<protein>
    <submittedName>
        <fullName evidence="6">Competence protein ComFA</fullName>
    </submittedName>
</protein>
<dbReference type="GO" id="GO:0005524">
    <property type="term" value="F:ATP binding"/>
    <property type="evidence" value="ECO:0007669"/>
    <property type="project" value="UniProtKB-KW"/>
</dbReference>
<name>A0A4R3LBG7_9BACL</name>
<dbReference type="Gene3D" id="3.40.50.300">
    <property type="entry name" value="P-loop containing nucleotide triphosphate hydrolases"/>
    <property type="match status" value="2"/>
</dbReference>
<dbReference type="InterPro" id="IPR001650">
    <property type="entry name" value="Helicase_C-like"/>
</dbReference>
<reference evidence="6 7" key="1">
    <citation type="submission" date="2019-03" db="EMBL/GenBank/DDBJ databases">
        <title>Genomic Encyclopedia of Type Strains, Phase IV (KMG-IV): sequencing the most valuable type-strain genomes for metagenomic binning, comparative biology and taxonomic classification.</title>
        <authorList>
            <person name="Goeker M."/>
        </authorList>
    </citation>
    <scope>NUCLEOTIDE SEQUENCE [LARGE SCALE GENOMIC DNA]</scope>
    <source>
        <strain evidence="6 7">DSM 45707</strain>
    </source>
</reference>
<evidence type="ECO:0000256" key="3">
    <source>
        <dbReference type="ARBA" id="ARBA00023125"/>
    </source>
</evidence>
<dbReference type="Pfam" id="PF04851">
    <property type="entry name" value="ResIII"/>
    <property type="match status" value="1"/>
</dbReference>
<keyword evidence="7" id="KW-1185">Reference proteome</keyword>
<sequence>MEIFIYRCTDDPKMYLSLAPTVDQMKWKSCGKNIQWLGQTTSMGVAYQWLQGRTPIKSKGVVYPTEEVKGNRGWQEKKERLAPDLSGRALLWQELLSLVQKLKFPISEEELCQIVQSFYLSGEVSLLPGVQVEGAVHRWRCHRCLGDHIKIQLTTCATCGEKCAVCENCILLGKSRTCIPFLLFSDRSTISKPRAVKQVSSIQLTPAQKQVNRSIRQFMSSMRSQLLVWAVTGAGKTELMFEVITELLQQGKKVLWVTPRKDVVMEIAPRLQRSFSGVPIKAYYGGSPDLWVKGEIIVATAHQTWRFYRHFDLAIIDEVDAFPLYQNKGLEQGVLRACKKTAKQILLTATPPSEWKKLVRQGTLDTITLPVRYHGYPLPVPKLHIVRNLWKKIKNQDEIPVLFEFLHQVQETHGQAFLFVPRLCDVKQVILWIATQAPSWKMDVKGVFSRHPEREQTIQAFRNQQTRLLVTTTILERGVTIPHGHVMVIGADHTVFDRRSLIQIAGRVGRSHTYLAGQVWFIANEKTEAQRNAIKETNYLNQLAKKEGFLKKEAYFQ</sequence>
<dbReference type="AlphaFoldDB" id="A0A4R3LBG7"/>
<dbReference type="PANTHER" id="PTHR30580">
    <property type="entry name" value="PRIMOSOMAL PROTEIN N"/>
    <property type="match status" value="1"/>
</dbReference>
<dbReference type="Pfam" id="PF00271">
    <property type="entry name" value="Helicase_C"/>
    <property type="match status" value="1"/>
</dbReference>
<dbReference type="InterPro" id="IPR027417">
    <property type="entry name" value="P-loop_NTPase"/>
</dbReference>
<dbReference type="OrthoDB" id="2077914at2"/>
<dbReference type="GO" id="GO:0003677">
    <property type="term" value="F:DNA binding"/>
    <property type="evidence" value="ECO:0007669"/>
    <property type="project" value="UniProtKB-KW"/>
</dbReference>
<evidence type="ECO:0000256" key="1">
    <source>
        <dbReference type="ARBA" id="ARBA00022741"/>
    </source>
</evidence>
<evidence type="ECO:0000313" key="6">
    <source>
        <dbReference type="EMBL" id="TCS95644.1"/>
    </source>
</evidence>
<feature type="domain" description="Helicase ATP-binding" evidence="4">
    <location>
        <begin position="217"/>
        <end position="369"/>
    </location>
</feature>
<dbReference type="SMART" id="SM00490">
    <property type="entry name" value="HELICc"/>
    <property type="match status" value="1"/>
</dbReference>
<evidence type="ECO:0000259" key="4">
    <source>
        <dbReference type="PROSITE" id="PS51192"/>
    </source>
</evidence>
<dbReference type="PROSITE" id="PS51194">
    <property type="entry name" value="HELICASE_CTER"/>
    <property type="match status" value="1"/>
</dbReference>
<dbReference type="PANTHER" id="PTHR30580:SF1">
    <property type="entry name" value="COMF OPERON PROTEIN 1"/>
    <property type="match status" value="1"/>
</dbReference>
<evidence type="ECO:0000259" key="5">
    <source>
        <dbReference type="PROSITE" id="PS51194"/>
    </source>
</evidence>
<gene>
    <name evidence="6" type="ORF">EDD58_102219</name>
</gene>
<dbReference type="PROSITE" id="PS51192">
    <property type="entry name" value="HELICASE_ATP_BIND_1"/>
    <property type="match status" value="1"/>
</dbReference>
<keyword evidence="2" id="KW-0067">ATP-binding</keyword>
<dbReference type="SMART" id="SM00487">
    <property type="entry name" value="DEXDc"/>
    <property type="match status" value="1"/>
</dbReference>
<evidence type="ECO:0000256" key="2">
    <source>
        <dbReference type="ARBA" id="ARBA00022840"/>
    </source>
</evidence>
<dbReference type="GO" id="GO:0043138">
    <property type="term" value="F:3'-5' DNA helicase activity"/>
    <property type="evidence" value="ECO:0007669"/>
    <property type="project" value="TreeGrafter"/>
</dbReference>
<comment type="caution">
    <text evidence="6">The sequence shown here is derived from an EMBL/GenBank/DDBJ whole genome shotgun (WGS) entry which is preliminary data.</text>
</comment>
<keyword evidence="3" id="KW-0238">DNA-binding</keyword>
<dbReference type="RefSeq" id="WP_131923633.1">
    <property type="nucleotide sequence ID" value="NZ_SMAG01000002.1"/>
</dbReference>
<dbReference type="GO" id="GO:0016787">
    <property type="term" value="F:hydrolase activity"/>
    <property type="evidence" value="ECO:0007669"/>
    <property type="project" value="InterPro"/>
</dbReference>
<feature type="domain" description="Helicase C-terminal" evidence="5">
    <location>
        <begin position="401"/>
        <end position="557"/>
    </location>
</feature>
<accession>A0A4R3LBG7</accession>
<dbReference type="GO" id="GO:0006302">
    <property type="term" value="P:double-strand break repair"/>
    <property type="evidence" value="ECO:0007669"/>
    <property type="project" value="TreeGrafter"/>
</dbReference>
<dbReference type="EMBL" id="SMAG01000002">
    <property type="protein sequence ID" value="TCS95644.1"/>
    <property type="molecule type" value="Genomic_DNA"/>
</dbReference>
<dbReference type="SUPFAM" id="SSF52540">
    <property type="entry name" value="P-loop containing nucleoside triphosphate hydrolases"/>
    <property type="match status" value="1"/>
</dbReference>